<accession>A0ACB7S1S0</accession>
<evidence type="ECO:0000313" key="2">
    <source>
        <dbReference type="Proteomes" id="UP000821845"/>
    </source>
</evidence>
<evidence type="ECO:0000313" key="1">
    <source>
        <dbReference type="EMBL" id="KAH6927861.1"/>
    </source>
</evidence>
<proteinExistence type="predicted"/>
<comment type="caution">
    <text evidence="1">The sequence shown here is derived from an EMBL/GenBank/DDBJ whole genome shotgun (WGS) entry which is preliminary data.</text>
</comment>
<gene>
    <name evidence="1" type="ORF">HPB50_009369</name>
</gene>
<dbReference type="Proteomes" id="UP000821845">
    <property type="component" value="Chromosome 6"/>
</dbReference>
<keyword evidence="2" id="KW-1185">Reference proteome</keyword>
<name>A0ACB7S1S0_HYAAI</name>
<protein>
    <submittedName>
        <fullName evidence="1">Uncharacterized protein</fullName>
    </submittedName>
</protein>
<sequence length="760" mass="81610">MTVDVVGPPLGCAWRAWMGGLVRRLVDVVVDADVRCRARLPAPTRSRHAATGHRTASLEAGLRTGASSSLRESTAEYAVLRTNGNLQTRTHAFSWSAEHSYRTRQPWKMLQDAGKSGEKMRKAEAPFIALTNLCISYFGQVTWAMANASTGANPIWNFFVKVPPGQEAQCLKCHSILKTPTGTTTTLATHLKRHPDVFVTYEKERCARKSVKSTAKPDVQQPSVADRFKPKLKHTAPKAQQMTKAIAGFIVPLIAEPPLVTSQVSSEAVVGAFCARIGAIEPQLGAVVDERMSEALDEARRVDKLVRDSVAQRGTRGSEALLASKPLLGVPFTAKNLLGVKGNQISILTRRWLALDAGLCSHRGALAECDSDAVAALRSAGAIPLAVTNVSEMAMWWESNNRLYGRTRNPYDLRRTPGGSSGGEGSLVAAAGSALGLGTDIGGSIRMPSFFNGLFGHKASPGMMGLGGQFPQVRGHHMAFVCAGPICRYAQDLAPTLTALVGSQQARNRLRLHEPVNIRSIRIFYLTEIDRCFTLSAVHPDVKAAVTDVASHLRDSAGLRVSPVRLPSLRLAFEMWAAMMACGDAPSFRQALRECGSPMSPGFELLRWMVGQSEHTINAITLALAEGVGPIAKKDSAKARSLCARVEKLRHDLEALLGSDGVLLLPTHPEPAPYHGVPTLRAFNFAYAGVFNVLGLPATACPVGLGARSRLPVGVQLVAARDNDRLTIALALEIEKAFGGWRDPATAATGARANGHVRQV</sequence>
<dbReference type="EMBL" id="CM023486">
    <property type="protein sequence ID" value="KAH6927861.1"/>
    <property type="molecule type" value="Genomic_DNA"/>
</dbReference>
<reference evidence="1" key="1">
    <citation type="submission" date="2020-05" db="EMBL/GenBank/DDBJ databases">
        <title>Large-scale comparative analyses of tick genomes elucidate their genetic diversity and vector capacities.</title>
        <authorList>
            <person name="Jia N."/>
            <person name="Wang J."/>
            <person name="Shi W."/>
            <person name="Du L."/>
            <person name="Sun Y."/>
            <person name="Zhan W."/>
            <person name="Jiang J."/>
            <person name="Wang Q."/>
            <person name="Zhang B."/>
            <person name="Ji P."/>
            <person name="Sakyi L.B."/>
            <person name="Cui X."/>
            <person name="Yuan T."/>
            <person name="Jiang B."/>
            <person name="Yang W."/>
            <person name="Lam T.T.-Y."/>
            <person name="Chang Q."/>
            <person name="Ding S."/>
            <person name="Wang X."/>
            <person name="Zhu J."/>
            <person name="Ruan X."/>
            <person name="Zhao L."/>
            <person name="Wei J."/>
            <person name="Que T."/>
            <person name="Du C."/>
            <person name="Cheng J."/>
            <person name="Dai P."/>
            <person name="Han X."/>
            <person name="Huang E."/>
            <person name="Gao Y."/>
            <person name="Liu J."/>
            <person name="Shao H."/>
            <person name="Ye R."/>
            <person name="Li L."/>
            <person name="Wei W."/>
            <person name="Wang X."/>
            <person name="Wang C."/>
            <person name="Yang T."/>
            <person name="Huo Q."/>
            <person name="Li W."/>
            <person name="Guo W."/>
            <person name="Chen H."/>
            <person name="Zhou L."/>
            <person name="Ni X."/>
            <person name="Tian J."/>
            <person name="Zhou Y."/>
            <person name="Sheng Y."/>
            <person name="Liu T."/>
            <person name="Pan Y."/>
            <person name="Xia L."/>
            <person name="Li J."/>
            <person name="Zhao F."/>
            <person name="Cao W."/>
        </authorList>
    </citation>
    <scope>NUCLEOTIDE SEQUENCE</scope>
    <source>
        <strain evidence="1">Hyas-2018</strain>
    </source>
</reference>
<organism evidence="1 2">
    <name type="scientific">Hyalomma asiaticum</name>
    <name type="common">Tick</name>
    <dbReference type="NCBI Taxonomy" id="266040"/>
    <lineage>
        <taxon>Eukaryota</taxon>
        <taxon>Metazoa</taxon>
        <taxon>Ecdysozoa</taxon>
        <taxon>Arthropoda</taxon>
        <taxon>Chelicerata</taxon>
        <taxon>Arachnida</taxon>
        <taxon>Acari</taxon>
        <taxon>Parasitiformes</taxon>
        <taxon>Ixodida</taxon>
        <taxon>Ixodoidea</taxon>
        <taxon>Ixodidae</taxon>
        <taxon>Hyalomminae</taxon>
        <taxon>Hyalomma</taxon>
    </lineage>
</organism>